<keyword evidence="3" id="KW-1185">Reference proteome</keyword>
<name>A0A7G8PQZ4_9FLAO</name>
<proteinExistence type="predicted"/>
<accession>A0A7G8PQZ4</accession>
<sequence>MKLRLLSMVCFGLLFGTAVSQTTDLARIEYLHIPFSNSNNSIDRYRALVQAPIPLQVGSGQFLVIGLEYRNHQINIGEPVPFDPNVVKSIQNMEAYLGYTFKLNEDWRLGFKGGIRIASNLEHKIMSDDIIYLAAAYAILDKKNDKEEKPYRWIIGLNYSTTPGRSYPLPLINYYREFHPQWTYTLGVPKTNIRHYINTSKKDAFQAFVTLDNFFGNIQDNIVIQGNPVVAENISMTNVLTGIGYEHYFTEHLLLYVYGAHTIYNEFRLRDNNRETAYIIDDANSFYLRTGLKFKF</sequence>
<feature type="chain" id="PRO_5028978559" evidence="1">
    <location>
        <begin position="21"/>
        <end position="296"/>
    </location>
</feature>
<reference evidence="2 3" key="1">
    <citation type="submission" date="2020-04" db="EMBL/GenBank/DDBJ databases">
        <title>Genome sequence of Altibacter aquimarinus strain ALE3EI.</title>
        <authorList>
            <person name="Oh H.-M."/>
            <person name="Jang D."/>
        </authorList>
    </citation>
    <scope>NUCLEOTIDE SEQUENCE [LARGE SCALE GENOMIC DNA]</scope>
    <source>
        <strain evidence="2 3">ALE3EI</strain>
    </source>
</reference>
<dbReference type="Proteomes" id="UP000515514">
    <property type="component" value="Chromosome"/>
</dbReference>
<keyword evidence="1" id="KW-0732">Signal</keyword>
<protein>
    <submittedName>
        <fullName evidence="2">Uncharacterized protein</fullName>
    </submittedName>
</protein>
<evidence type="ECO:0000313" key="2">
    <source>
        <dbReference type="EMBL" id="QNJ96760.1"/>
    </source>
</evidence>
<dbReference type="AlphaFoldDB" id="A0A7G8PQZ4"/>
<organism evidence="2 3">
    <name type="scientific">Constantimarinum furrinae</name>
    <dbReference type="NCBI Taxonomy" id="2562285"/>
    <lineage>
        <taxon>Bacteria</taxon>
        <taxon>Pseudomonadati</taxon>
        <taxon>Bacteroidota</taxon>
        <taxon>Flavobacteriia</taxon>
        <taxon>Flavobacteriales</taxon>
        <taxon>Flavobacteriaceae</taxon>
        <taxon>Altibacter/Constantimarinum group</taxon>
        <taxon>Constantimarinum</taxon>
    </lineage>
</organism>
<evidence type="ECO:0000256" key="1">
    <source>
        <dbReference type="SAM" id="SignalP"/>
    </source>
</evidence>
<dbReference type="KEGG" id="alti:ALE3EI_0170"/>
<dbReference type="EMBL" id="CP052909">
    <property type="protein sequence ID" value="QNJ96760.1"/>
    <property type="molecule type" value="Genomic_DNA"/>
</dbReference>
<gene>
    <name evidence="2" type="ORF">ALE3EI_0170</name>
</gene>
<evidence type="ECO:0000313" key="3">
    <source>
        <dbReference type="Proteomes" id="UP000515514"/>
    </source>
</evidence>
<feature type="signal peptide" evidence="1">
    <location>
        <begin position="1"/>
        <end position="20"/>
    </location>
</feature>